<name>A0AAD8AI75_DIPPU</name>
<dbReference type="EMBL" id="JASPKZ010000802">
    <property type="protein sequence ID" value="KAJ9599512.1"/>
    <property type="molecule type" value="Genomic_DNA"/>
</dbReference>
<organism evidence="1 2">
    <name type="scientific">Diploptera punctata</name>
    <name type="common">Pacific beetle cockroach</name>
    <dbReference type="NCBI Taxonomy" id="6984"/>
    <lineage>
        <taxon>Eukaryota</taxon>
        <taxon>Metazoa</taxon>
        <taxon>Ecdysozoa</taxon>
        <taxon>Arthropoda</taxon>
        <taxon>Hexapoda</taxon>
        <taxon>Insecta</taxon>
        <taxon>Pterygota</taxon>
        <taxon>Neoptera</taxon>
        <taxon>Polyneoptera</taxon>
        <taxon>Dictyoptera</taxon>
        <taxon>Blattodea</taxon>
        <taxon>Blaberoidea</taxon>
        <taxon>Blaberidae</taxon>
        <taxon>Diplopterinae</taxon>
        <taxon>Diploptera</taxon>
    </lineage>
</organism>
<reference evidence="1" key="2">
    <citation type="submission" date="2023-05" db="EMBL/GenBank/DDBJ databases">
        <authorList>
            <person name="Fouks B."/>
        </authorList>
    </citation>
    <scope>NUCLEOTIDE SEQUENCE</scope>
    <source>
        <strain evidence="1">Stay&amp;Tobe</strain>
        <tissue evidence="1">Testes</tissue>
    </source>
</reference>
<comment type="caution">
    <text evidence="1">The sequence shown here is derived from an EMBL/GenBank/DDBJ whole genome shotgun (WGS) entry which is preliminary data.</text>
</comment>
<feature type="non-terminal residue" evidence="1">
    <location>
        <position position="1"/>
    </location>
</feature>
<proteinExistence type="predicted"/>
<feature type="non-terminal residue" evidence="1">
    <location>
        <position position="57"/>
    </location>
</feature>
<reference evidence="1" key="1">
    <citation type="journal article" date="2023" name="IScience">
        <title>Live-bearing cockroach genome reveals convergent evolutionary mechanisms linked to viviparity in insects and beyond.</title>
        <authorList>
            <person name="Fouks B."/>
            <person name="Harrison M.C."/>
            <person name="Mikhailova A.A."/>
            <person name="Marchal E."/>
            <person name="English S."/>
            <person name="Carruthers M."/>
            <person name="Jennings E.C."/>
            <person name="Chiamaka E.L."/>
            <person name="Frigard R.A."/>
            <person name="Pippel M."/>
            <person name="Attardo G.M."/>
            <person name="Benoit J.B."/>
            <person name="Bornberg-Bauer E."/>
            <person name="Tobe S.S."/>
        </authorList>
    </citation>
    <scope>NUCLEOTIDE SEQUENCE</scope>
    <source>
        <strain evidence="1">Stay&amp;Tobe</strain>
    </source>
</reference>
<sequence length="57" mass="6395">NRTRATDTGRGLELNTSNDEQSAIFSHFLAVRYSSFYGCSHLNTNSQADLNKLRKTS</sequence>
<evidence type="ECO:0000313" key="1">
    <source>
        <dbReference type="EMBL" id="KAJ9599512.1"/>
    </source>
</evidence>
<protein>
    <submittedName>
        <fullName evidence="1">Uncharacterized protein</fullName>
    </submittedName>
</protein>
<dbReference type="AlphaFoldDB" id="A0AAD8AI75"/>
<dbReference type="Proteomes" id="UP001233999">
    <property type="component" value="Unassembled WGS sequence"/>
</dbReference>
<evidence type="ECO:0000313" key="2">
    <source>
        <dbReference type="Proteomes" id="UP001233999"/>
    </source>
</evidence>
<gene>
    <name evidence="1" type="ORF">L9F63_009984</name>
</gene>
<accession>A0AAD8AI75</accession>
<keyword evidence="2" id="KW-1185">Reference proteome</keyword>